<dbReference type="EMBL" id="PDOF01000001">
    <property type="protein sequence ID" value="PYZ97615.1"/>
    <property type="molecule type" value="Genomic_DNA"/>
</dbReference>
<sequence length="131" mass="15329">MNRRTFTEQELRKEASKLCRIHWGVDYTGGIELVQERWEERNALFIVDHDNDQRCIQMSRPRNAERSLEGVIQSLLHELVHWRLQSLGLPFRDTDDAFIEEAIRVGASISLAEDAQKAYRNYLTRTGNKIS</sequence>
<proteinExistence type="predicted"/>
<protein>
    <recommendedName>
        <fullName evidence="3">SprT-like domain-containing protein</fullName>
    </recommendedName>
</protein>
<accession>A0A2W0HJD1</accession>
<evidence type="ECO:0008006" key="3">
    <source>
        <dbReference type="Google" id="ProtNLM"/>
    </source>
</evidence>
<comment type="caution">
    <text evidence="1">The sequence shown here is derived from an EMBL/GenBank/DDBJ whole genome shotgun (WGS) entry which is preliminary data.</text>
</comment>
<keyword evidence="2" id="KW-1185">Reference proteome</keyword>
<name>A0A2W0HJD1_9BACI</name>
<dbReference type="AlphaFoldDB" id="A0A2W0HJD1"/>
<dbReference type="RefSeq" id="WP_110516867.1">
    <property type="nucleotide sequence ID" value="NZ_PDOF01000001.1"/>
</dbReference>
<dbReference type="OrthoDB" id="2666931at2"/>
<reference evidence="1 2" key="1">
    <citation type="submission" date="2017-10" db="EMBL/GenBank/DDBJ databases">
        <title>Bacillus sp. nov., a halophilic bacterium isolated from a Yangshapao Lake.</title>
        <authorList>
            <person name="Wang H."/>
        </authorList>
    </citation>
    <scope>NUCLEOTIDE SEQUENCE [LARGE SCALE GENOMIC DNA]</scope>
    <source>
        <strain evidence="1 2">YSP-3</strain>
    </source>
</reference>
<organism evidence="1 2">
    <name type="scientific">Alteribacter lacisalsi</name>
    <dbReference type="NCBI Taxonomy" id="2045244"/>
    <lineage>
        <taxon>Bacteria</taxon>
        <taxon>Bacillati</taxon>
        <taxon>Bacillota</taxon>
        <taxon>Bacilli</taxon>
        <taxon>Bacillales</taxon>
        <taxon>Bacillaceae</taxon>
        <taxon>Alteribacter</taxon>
    </lineage>
</organism>
<evidence type="ECO:0000313" key="1">
    <source>
        <dbReference type="EMBL" id="PYZ97615.1"/>
    </source>
</evidence>
<evidence type="ECO:0000313" key="2">
    <source>
        <dbReference type="Proteomes" id="UP000248066"/>
    </source>
</evidence>
<gene>
    <name evidence="1" type="ORF">CR205_03195</name>
</gene>
<dbReference type="Proteomes" id="UP000248066">
    <property type="component" value="Unassembled WGS sequence"/>
</dbReference>